<dbReference type="AlphaFoldDB" id="A0AAQ4FDS7"/>
<dbReference type="Proteomes" id="UP001321473">
    <property type="component" value="Unassembled WGS sequence"/>
</dbReference>
<keyword evidence="1" id="KW-0812">Transmembrane</keyword>
<evidence type="ECO:0000313" key="2">
    <source>
        <dbReference type="EMBL" id="KAK8785330.1"/>
    </source>
</evidence>
<evidence type="ECO:0000256" key="1">
    <source>
        <dbReference type="SAM" id="Phobius"/>
    </source>
</evidence>
<evidence type="ECO:0000313" key="3">
    <source>
        <dbReference type="Proteomes" id="UP001321473"/>
    </source>
</evidence>
<keyword evidence="1" id="KW-0472">Membrane</keyword>
<gene>
    <name evidence="2" type="ORF">V5799_008304</name>
</gene>
<keyword evidence="3" id="KW-1185">Reference proteome</keyword>
<protein>
    <submittedName>
        <fullName evidence="2">Uncharacterized protein</fullName>
    </submittedName>
</protein>
<reference evidence="2 3" key="1">
    <citation type="journal article" date="2023" name="Arcadia Sci">
        <title>De novo assembly of a long-read Amblyomma americanum tick genome.</title>
        <authorList>
            <person name="Chou S."/>
            <person name="Poskanzer K.E."/>
            <person name="Rollins M."/>
            <person name="Thuy-Boun P.S."/>
        </authorList>
    </citation>
    <scope>NUCLEOTIDE SEQUENCE [LARGE SCALE GENOMIC DNA]</scope>
    <source>
        <strain evidence="2">F_SG_1</strain>
        <tissue evidence="2">Salivary glands</tissue>
    </source>
</reference>
<organism evidence="2 3">
    <name type="scientific">Amblyomma americanum</name>
    <name type="common">Lone star tick</name>
    <dbReference type="NCBI Taxonomy" id="6943"/>
    <lineage>
        <taxon>Eukaryota</taxon>
        <taxon>Metazoa</taxon>
        <taxon>Ecdysozoa</taxon>
        <taxon>Arthropoda</taxon>
        <taxon>Chelicerata</taxon>
        <taxon>Arachnida</taxon>
        <taxon>Acari</taxon>
        <taxon>Parasitiformes</taxon>
        <taxon>Ixodida</taxon>
        <taxon>Ixodoidea</taxon>
        <taxon>Ixodidae</taxon>
        <taxon>Amblyomminae</taxon>
        <taxon>Amblyomma</taxon>
    </lineage>
</organism>
<keyword evidence="1" id="KW-1133">Transmembrane helix</keyword>
<sequence length="111" mass="12627">MFWFSGSQKEEASVSPPPPFWTQASLFTGPLVEVYEQLETWCLGSDEFERSIAKILLVILSVNVALILCVWHFRGDRIADQFLNVASSAEIEEFQKEASLLELPEEHSPRI</sequence>
<comment type="caution">
    <text evidence="2">The sequence shown here is derived from an EMBL/GenBank/DDBJ whole genome shotgun (WGS) entry which is preliminary data.</text>
</comment>
<proteinExistence type="predicted"/>
<feature type="transmembrane region" description="Helical" evidence="1">
    <location>
        <begin position="52"/>
        <end position="73"/>
    </location>
</feature>
<name>A0AAQ4FDS7_AMBAM</name>
<accession>A0AAQ4FDS7</accession>
<dbReference type="EMBL" id="JARKHS020003664">
    <property type="protein sequence ID" value="KAK8785330.1"/>
    <property type="molecule type" value="Genomic_DNA"/>
</dbReference>